<dbReference type="PROSITE" id="PS51257">
    <property type="entry name" value="PROKAR_LIPOPROTEIN"/>
    <property type="match status" value="1"/>
</dbReference>
<dbReference type="EMBL" id="JAESIY010000005">
    <property type="protein sequence ID" value="MBL3656709.1"/>
    <property type="molecule type" value="Genomic_DNA"/>
</dbReference>
<gene>
    <name evidence="1" type="ORF">JL102_11250</name>
</gene>
<dbReference type="Proteomes" id="UP000659388">
    <property type="component" value="Unassembled WGS sequence"/>
</dbReference>
<protein>
    <recommendedName>
        <fullName evidence="3">Lipoprotein</fullName>
    </recommendedName>
</protein>
<accession>A0A937JZJ1</accession>
<proteinExistence type="predicted"/>
<organism evidence="1 2">
    <name type="scientific">Fulvivirga sediminis</name>
    <dbReference type="NCBI Taxonomy" id="2803949"/>
    <lineage>
        <taxon>Bacteria</taxon>
        <taxon>Pseudomonadati</taxon>
        <taxon>Bacteroidota</taxon>
        <taxon>Cytophagia</taxon>
        <taxon>Cytophagales</taxon>
        <taxon>Fulvivirgaceae</taxon>
        <taxon>Fulvivirga</taxon>
    </lineage>
</organism>
<reference evidence="1" key="1">
    <citation type="submission" date="2021-01" db="EMBL/GenBank/DDBJ databases">
        <title>Fulvivirga kasyanovii gen. nov., sp nov., a novel member of the phylum Bacteroidetes isolated from seawater in a mussel farm.</title>
        <authorList>
            <person name="Zhao L.-H."/>
            <person name="Wang Z.-J."/>
        </authorList>
    </citation>
    <scope>NUCLEOTIDE SEQUENCE</scope>
    <source>
        <strain evidence="1">2943</strain>
    </source>
</reference>
<evidence type="ECO:0000313" key="1">
    <source>
        <dbReference type="EMBL" id="MBL3656709.1"/>
    </source>
</evidence>
<keyword evidence="2" id="KW-1185">Reference proteome</keyword>
<evidence type="ECO:0000313" key="2">
    <source>
        <dbReference type="Proteomes" id="UP000659388"/>
    </source>
</evidence>
<dbReference type="RefSeq" id="WP_202244493.1">
    <property type="nucleotide sequence ID" value="NZ_JAESIY010000005.1"/>
</dbReference>
<sequence>MKKCRDYYFIVILLLFTGCTESVRENDIYESSIEQKAFNFFIDSLYLHRNIFPDELKNEQNMGELLLPNSIEIDSGLYLKNGFLGGFKMYVDSVVEERTQPFLGSVDLIYMFFDSIKRESKVLEKNYRKINDKEVKILKLPENVTYSNQKELPKDTINLLVQVRRHLSGYNDKDYVQISISKYYHPMFETYDLYFLFNPKGELISWFVN</sequence>
<name>A0A937JZJ1_9BACT</name>
<dbReference type="AlphaFoldDB" id="A0A937JZJ1"/>
<evidence type="ECO:0008006" key="3">
    <source>
        <dbReference type="Google" id="ProtNLM"/>
    </source>
</evidence>
<comment type="caution">
    <text evidence="1">The sequence shown here is derived from an EMBL/GenBank/DDBJ whole genome shotgun (WGS) entry which is preliminary data.</text>
</comment>